<dbReference type="GO" id="GO:0016987">
    <property type="term" value="F:sigma factor activity"/>
    <property type="evidence" value="ECO:0007669"/>
    <property type="project" value="UniProtKB-KW"/>
</dbReference>
<accession>A0A662D6J6</accession>
<organism evidence="6 7">
    <name type="scientific">Aerophobetes bacterium</name>
    <dbReference type="NCBI Taxonomy" id="2030807"/>
    <lineage>
        <taxon>Bacteria</taxon>
        <taxon>Candidatus Aerophobota</taxon>
    </lineage>
</organism>
<feature type="domain" description="RNA polymerase sigma-70" evidence="5">
    <location>
        <begin position="126"/>
        <end position="152"/>
    </location>
</feature>
<dbReference type="InterPro" id="IPR007630">
    <property type="entry name" value="RNA_pol_sigma70_r4"/>
</dbReference>
<evidence type="ECO:0000256" key="1">
    <source>
        <dbReference type="ARBA" id="ARBA00023015"/>
    </source>
</evidence>
<dbReference type="Pfam" id="PF04545">
    <property type="entry name" value="Sigma70_r4"/>
    <property type="match status" value="1"/>
</dbReference>
<dbReference type="PANTHER" id="PTHR30385">
    <property type="entry name" value="SIGMA FACTOR F FLAGELLAR"/>
    <property type="match status" value="1"/>
</dbReference>
<dbReference type="SUPFAM" id="SSF88659">
    <property type="entry name" value="Sigma3 and sigma4 domains of RNA polymerase sigma factors"/>
    <property type="match status" value="2"/>
</dbReference>
<dbReference type="PRINTS" id="PR00046">
    <property type="entry name" value="SIGMA70FCT"/>
</dbReference>
<dbReference type="GO" id="GO:0003677">
    <property type="term" value="F:DNA binding"/>
    <property type="evidence" value="ECO:0007669"/>
    <property type="project" value="UniProtKB-KW"/>
</dbReference>
<evidence type="ECO:0000259" key="5">
    <source>
        <dbReference type="PROSITE" id="PS00716"/>
    </source>
</evidence>
<dbReference type="InterPro" id="IPR007624">
    <property type="entry name" value="RNA_pol_sigma70_r3"/>
</dbReference>
<keyword evidence="4" id="KW-0804">Transcription</keyword>
<keyword evidence="3" id="KW-0238">DNA-binding</keyword>
<dbReference type="Proteomes" id="UP000277457">
    <property type="component" value="Unassembled WGS sequence"/>
</dbReference>
<evidence type="ECO:0000256" key="2">
    <source>
        <dbReference type="ARBA" id="ARBA00023082"/>
    </source>
</evidence>
<dbReference type="AlphaFoldDB" id="A0A662D6J6"/>
<dbReference type="InterPro" id="IPR014284">
    <property type="entry name" value="RNA_pol_sigma-70_dom"/>
</dbReference>
<keyword evidence="1" id="KW-0805">Transcription regulation</keyword>
<comment type="caution">
    <text evidence="6">The sequence shown here is derived from an EMBL/GenBank/DDBJ whole genome shotgun (WGS) entry which is preliminary data.</text>
</comment>
<dbReference type="NCBIfam" id="TIGR02937">
    <property type="entry name" value="sigma70-ECF"/>
    <property type="match status" value="1"/>
</dbReference>
<evidence type="ECO:0000313" key="7">
    <source>
        <dbReference type="Proteomes" id="UP000277457"/>
    </source>
</evidence>
<sequence length="167" mass="19743">MDELRSLDWIPRSLRKKAHLLEKTYLSLQNKLDRPPTNEELAKSLGLKQNELYQLLIEETYFSFLSLDKRENNFSKSLAELLSSEEKDPLRVIEEQEKRNILKETISELSEQERMVIILYYYEELTLKEIGKILGVSESRISQIHSKAILHLRSRLKSKVKRADILR</sequence>
<dbReference type="PANTHER" id="PTHR30385:SF7">
    <property type="entry name" value="RNA POLYMERASE SIGMA FACTOR FLIA"/>
    <property type="match status" value="1"/>
</dbReference>
<gene>
    <name evidence="6" type="ORF">DRZ78_00905</name>
</gene>
<dbReference type="CDD" id="cd06171">
    <property type="entry name" value="Sigma70_r4"/>
    <property type="match status" value="1"/>
</dbReference>
<evidence type="ECO:0000256" key="3">
    <source>
        <dbReference type="ARBA" id="ARBA00023125"/>
    </source>
</evidence>
<dbReference type="InterPro" id="IPR013324">
    <property type="entry name" value="RNA_pol_sigma_r3/r4-like"/>
</dbReference>
<reference evidence="6 7" key="1">
    <citation type="submission" date="2018-06" db="EMBL/GenBank/DDBJ databases">
        <title>Extensive metabolic versatility and redundancy in microbially diverse, dynamic hydrothermal sediments.</title>
        <authorList>
            <person name="Dombrowski N."/>
            <person name="Teske A."/>
            <person name="Baker B.J."/>
        </authorList>
    </citation>
    <scope>NUCLEOTIDE SEQUENCE [LARGE SCALE GENOMIC DNA]</scope>
    <source>
        <strain evidence="6">B7_G13</strain>
    </source>
</reference>
<protein>
    <recommendedName>
        <fullName evidence="5">RNA polymerase sigma-70 domain-containing protein</fullName>
    </recommendedName>
</protein>
<name>A0A662D6J6_UNCAE</name>
<dbReference type="PROSITE" id="PS00716">
    <property type="entry name" value="SIGMA70_2"/>
    <property type="match status" value="1"/>
</dbReference>
<dbReference type="InterPro" id="IPR000943">
    <property type="entry name" value="RNA_pol_sigma70"/>
</dbReference>
<evidence type="ECO:0000313" key="6">
    <source>
        <dbReference type="EMBL" id="RLE08546.1"/>
    </source>
</evidence>
<keyword evidence="2" id="KW-0731">Sigma factor</keyword>
<proteinExistence type="predicted"/>
<evidence type="ECO:0000256" key="4">
    <source>
        <dbReference type="ARBA" id="ARBA00023163"/>
    </source>
</evidence>
<dbReference type="Gene3D" id="1.20.140.160">
    <property type="match status" value="1"/>
</dbReference>
<dbReference type="EMBL" id="QMPY01000019">
    <property type="protein sequence ID" value="RLE08546.1"/>
    <property type="molecule type" value="Genomic_DNA"/>
</dbReference>
<dbReference type="Pfam" id="PF04539">
    <property type="entry name" value="Sigma70_r3"/>
    <property type="match status" value="1"/>
</dbReference>
<dbReference type="GO" id="GO:0006352">
    <property type="term" value="P:DNA-templated transcription initiation"/>
    <property type="evidence" value="ECO:0007669"/>
    <property type="project" value="InterPro"/>
</dbReference>